<dbReference type="EMBL" id="JACXVP010000004">
    <property type="protein sequence ID" value="KAG5610485.1"/>
    <property type="molecule type" value="Genomic_DNA"/>
</dbReference>
<accession>A0A9J5ZDG4</accession>
<protein>
    <submittedName>
        <fullName evidence="2">Uncharacterized protein</fullName>
    </submittedName>
</protein>
<sequence length="47" mass="5360">MCSKGSFGDVSRNRRCIRRSALWSTSSPFISCLQHLWLGTLEQKANM</sequence>
<comment type="caution">
    <text evidence="2">The sequence shown here is derived from an EMBL/GenBank/DDBJ whole genome shotgun (WGS) entry which is preliminary data.</text>
</comment>
<evidence type="ECO:0000256" key="1">
    <source>
        <dbReference type="SAM" id="Phobius"/>
    </source>
</evidence>
<proteinExistence type="predicted"/>
<keyword evidence="1" id="KW-0812">Transmembrane</keyword>
<feature type="transmembrane region" description="Helical" evidence="1">
    <location>
        <begin position="21"/>
        <end position="38"/>
    </location>
</feature>
<name>A0A9J5ZDG4_SOLCO</name>
<evidence type="ECO:0000313" key="2">
    <source>
        <dbReference type="EMBL" id="KAG5610485.1"/>
    </source>
</evidence>
<organism evidence="2 3">
    <name type="scientific">Solanum commersonii</name>
    <name type="common">Commerson's wild potato</name>
    <name type="synonym">Commerson's nightshade</name>
    <dbReference type="NCBI Taxonomy" id="4109"/>
    <lineage>
        <taxon>Eukaryota</taxon>
        <taxon>Viridiplantae</taxon>
        <taxon>Streptophyta</taxon>
        <taxon>Embryophyta</taxon>
        <taxon>Tracheophyta</taxon>
        <taxon>Spermatophyta</taxon>
        <taxon>Magnoliopsida</taxon>
        <taxon>eudicotyledons</taxon>
        <taxon>Gunneridae</taxon>
        <taxon>Pentapetalae</taxon>
        <taxon>asterids</taxon>
        <taxon>lamiids</taxon>
        <taxon>Solanales</taxon>
        <taxon>Solanaceae</taxon>
        <taxon>Solanoideae</taxon>
        <taxon>Solaneae</taxon>
        <taxon>Solanum</taxon>
    </lineage>
</organism>
<keyword evidence="3" id="KW-1185">Reference proteome</keyword>
<gene>
    <name evidence="2" type="ORF">H5410_021766</name>
</gene>
<evidence type="ECO:0000313" key="3">
    <source>
        <dbReference type="Proteomes" id="UP000824120"/>
    </source>
</evidence>
<dbReference type="AlphaFoldDB" id="A0A9J5ZDG4"/>
<keyword evidence="1" id="KW-1133">Transmembrane helix</keyword>
<dbReference type="Proteomes" id="UP000824120">
    <property type="component" value="Chromosome 4"/>
</dbReference>
<keyword evidence="1" id="KW-0472">Membrane</keyword>
<reference evidence="2 3" key="1">
    <citation type="submission" date="2020-09" db="EMBL/GenBank/DDBJ databases">
        <title>De no assembly of potato wild relative species, Solanum commersonii.</title>
        <authorList>
            <person name="Cho K."/>
        </authorList>
    </citation>
    <scope>NUCLEOTIDE SEQUENCE [LARGE SCALE GENOMIC DNA]</scope>
    <source>
        <strain evidence="2">LZ3.2</strain>
        <tissue evidence="2">Leaf</tissue>
    </source>
</reference>